<dbReference type="Proteomes" id="UP000006296">
    <property type="component" value="Chromosome"/>
</dbReference>
<keyword evidence="3" id="KW-0328">Glycosyltransferase</keyword>
<evidence type="ECO:0000256" key="6">
    <source>
        <dbReference type="ARBA" id="ARBA00022989"/>
    </source>
</evidence>
<proteinExistence type="predicted"/>
<feature type="transmembrane region" description="Helical" evidence="8">
    <location>
        <begin position="213"/>
        <end position="231"/>
    </location>
</feature>
<gene>
    <name evidence="10" type="ordered locus">AMEC673_04045</name>
</gene>
<keyword evidence="4" id="KW-0808">Transferase</keyword>
<dbReference type="AlphaFoldDB" id="A0AB32ZVT5"/>
<dbReference type="GO" id="GO:0000030">
    <property type="term" value="F:mannosyltransferase activity"/>
    <property type="evidence" value="ECO:0007669"/>
    <property type="project" value="InterPro"/>
</dbReference>
<name>A0AB32ZVT5_ALTME</name>
<keyword evidence="5 8" id="KW-0812">Transmembrane</keyword>
<feature type="transmembrane region" description="Helical" evidence="8">
    <location>
        <begin position="358"/>
        <end position="378"/>
    </location>
</feature>
<dbReference type="PANTHER" id="PTHR33908:SF3">
    <property type="entry name" value="UNDECAPRENYL PHOSPHATE-ALPHA-4-AMINO-4-DEOXY-L-ARABINOSE ARABINOSYL TRANSFERASE"/>
    <property type="match status" value="1"/>
</dbReference>
<protein>
    <recommendedName>
        <fullName evidence="9">ArnT-like N-terminal domain-containing protein</fullName>
    </recommendedName>
</protein>
<comment type="subcellular location">
    <subcellularLocation>
        <location evidence="1">Cell membrane</location>
        <topology evidence="1">Multi-pass membrane protein</topology>
    </subcellularLocation>
</comment>
<dbReference type="GO" id="GO:0005886">
    <property type="term" value="C:plasma membrane"/>
    <property type="evidence" value="ECO:0007669"/>
    <property type="project" value="UniProtKB-SubCell"/>
</dbReference>
<evidence type="ECO:0000313" key="10">
    <source>
        <dbReference type="EMBL" id="AFT73506.1"/>
    </source>
</evidence>
<dbReference type="RefSeq" id="WP_014975783.1">
    <property type="nucleotide sequence ID" value="NC_018678.1"/>
</dbReference>
<dbReference type="EMBL" id="CP003844">
    <property type="protein sequence ID" value="AFT73506.1"/>
    <property type="molecule type" value="Genomic_DNA"/>
</dbReference>
<dbReference type="Pfam" id="PF02366">
    <property type="entry name" value="PMT"/>
    <property type="match status" value="1"/>
</dbReference>
<dbReference type="GO" id="GO:0016763">
    <property type="term" value="F:pentosyltransferase activity"/>
    <property type="evidence" value="ECO:0007669"/>
    <property type="project" value="TreeGrafter"/>
</dbReference>
<dbReference type="GO" id="GO:0009103">
    <property type="term" value="P:lipopolysaccharide biosynthetic process"/>
    <property type="evidence" value="ECO:0007669"/>
    <property type="project" value="UniProtKB-ARBA"/>
</dbReference>
<evidence type="ECO:0000313" key="11">
    <source>
        <dbReference type="Proteomes" id="UP000006296"/>
    </source>
</evidence>
<sequence>MTLSRKTLFWTLTAVLSIRLLSLSSYPLMDTTEARYGEMARLMFETGNWITPQFDYGVPFWGKPPLFTWMSAAGVTLFGINEFALRFPHWLAGVFVIFILFSFAKRLGISGVVAAIVVASSGMFLIAAGAVMTDMALTLGITIAMWGFYLCWESYDQDVPTLRWAFVGFSGLGVGLLAKGPIVILLVGLAIFPWLVINYGLGTGIVTFWRRIPIIRGLALMTAIALPWYVLAEQATPGFLDYFFVGEHFKRFVVSGWEGDLYGTAHTETRGTIWLFWVYAAAPWSIILPLVIFTRIGDVKKIISNNKKLFSFLACWMASPLVFFSFAGNILPAYVLPAIPPLGLIFSLILANRIWQTLWFPVAASIAPLLLIVTSMYIHVHLGEKRSDKALLAHSNPSLPIYYIGKRPFSGQFYSHGQAKEIDMKATLPELRSAQFIVTQESLPKITDSSFFDCKLVFEAHSGRSLYECQTKL</sequence>
<dbReference type="PANTHER" id="PTHR33908">
    <property type="entry name" value="MANNOSYLTRANSFERASE YKCB-RELATED"/>
    <property type="match status" value="1"/>
</dbReference>
<dbReference type="InterPro" id="IPR050297">
    <property type="entry name" value="LipidA_mod_glycosyltrf_83"/>
</dbReference>
<keyword evidence="7 8" id="KW-0472">Membrane</keyword>
<feature type="transmembrane region" description="Helical" evidence="8">
    <location>
        <begin position="87"/>
        <end position="104"/>
    </location>
</feature>
<dbReference type="KEGG" id="amg:AMEC673_04045"/>
<feature type="transmembrane region" description="Helical" evidence="8">
    <location>
        <begin position="309"/>
        <end position="327"/>
    </location>
</feature>
<keyword evidence="2" id="KW-1003">Cell membrane</keyword>
<feature type="domain" description="ArnT-like N-terminal" evidence="9">
    <location>
        <begin position="26"/>
        <end position="243"/>
    </location>
</feature>
<feature type="transmembrane region" description="Helical" evidence="8">
    <location>
        <begin position="274"/>
        <end position="297"/>
    </location>
</feature>
<evidence type="ECO:0000259" key="9">
    <source>
        <dbReference type="Pfam" id="PF02366"/>
    </source>
</evidence>
<dbReference type="InterPro" id="IPR003342">
    <property type="entry name" value="ArnT-like_N"/>
</dbReference>
<evidence type="ECO:0000256" key="2">
    <source>
        <dbReference type="ARBA" id="ARBA00022475"/>
    </source>
</evidence>
<evidence type="ECO:0000256" key="5">
    <source>
        <dbReference type="ARBA" id="ARBA00022692"/>
    </source>
</evidence>
<feature type="transmembrane region" description="Helical" evidence="8">
    <location>
        <begin position="333"/>
        <end position="351"/>
    </location>
</feature>
<evidence type="ECO:0000256" key="3">
    <source>
        <dbReference type="ARBA" id="ARBA00022676"/>
    </source>
</evidence>
<feature type="transmembrane region" description="Helical" evidence="8">
    <location>
        <begin position="161"/>
        <end position="178"/>
    </location>
</feature>
<evidence type="ECO:0000256" key="4">
    <source>
        <dbReference type="ARBA" id="ARBA00022679"/>
    </source>
</evidence>
<reference evidence="11" key="1">
    <citation type="journal article" date="2012" name="Sci. Rep.">
        <title>Genomes of surface isolates of Alteromonas macleodii: the life of a widespread marine opportunistic copiotroph.</title>
        <authorList>
            <person name="Lopez-Perez M."/>
            <person name="Gonzaga A."/>
            <person name="Martin-Cuadrado A.B."/>
            <person name="Onyshchenko O."/>
            <person name="Ghavidel A."/>
            <person name="Ghai R."/>
            <person name="Rodriguez-Valera F."/>
        </authorList>
    </citation>
    <scope>NUCLEOTIDE SEQUENCE [LARGE SCALE GENOMIC DNA]</scope>
    <source>
        <strain evidence="11">English Channel 673</strain>
    </source>
</reference>
<evidence type="ECO:0000256" key="8">
    <source>
        <dbReference type="SAM" id="Phobius"/>
    </source>
</evidence>
<keyword evidence="6 8" id="KW-1133">Transmembrane helix</keyword>
<evidence type="ECO:0000256" key="7">
    <source>
        <dbReference type="ARBA" id="ARBA00023136"/>
    </source>
</evidence>
<organism evidence="10 11">
    <name type="scientific">Alteromonas macleodii (strain English Channel 673)</name>
    <dbReference type="NCBI Taxonomy" id="1004788"/>
    <lineage>
        <taxon>Bacteria</taxon>
        <taxon>Pseudomonadati</taxon>
        <taxon>Pseudomonadota</taxon>
        <taxon>Gammaproteobacteria</taxon>
        <taxon>Alteromonadales</taxon>
        <taxon>Alteromonadaceae</taxon>
        <taxon>Alteromonas/Salinimonas group</taxon>
        <taxon>Alteromonas</taxon>
    </lineage>
</organism>
<feature type="transmembrane region" description="Helical" evidence="8">
    <location>
        <begin position="135"/>
        <end position="152"/>
    </location>
</feature>
<accession>A0AB32ZVT5</accession>
<feature type="transmembrane region" description="Helical" evidence="8">
    <location>
        <begin position="184"/>
        <end position="201"/>
    </location>
</feature>
<feature type="transmembrane region" description="Helical" evidence="8">
    <location>
        <begin position="111"/>
        <end position="129"/>
    </location>
</feature>
<evidence type="ECO:0000256" key="1">
    <source>
        <dbReference type="ARBA" id="ARBA00004651"/>
    </source>
</evidence>
<dbReference type="GO" id="GO:0006493">
    <property type="term" value="P:protein O-linked glycosylation"/>
    <property type="evidence" value="ECO:0007669"/>
    <property type="project" value="InterPro"/>
</dbReference>
<dbReference type="GO" id="GO:0010041">
    <property type="term" value="P:response to iron(III) ion"/>
    <property type="evidence" value="ECO:0007669"/>
    <property type="project" value="TreeGrafter"/>
</dbReference>